<keyword evidence="7" id="KW-0472">Membrane</keyword>
<comment type="similarity">
    <text evidence="3">Belongs to the ATPase epsilon chain family.</text>
</comment>
<evidence type="ECO:0000256" key="4">
    <source>
        <dbReference type="ARBA" id="ARBA00022448"/>
    </source>
</evidence>
<evidence type="ECO:0000256" key="3">
    <source>
        <dbReference type="ARBA" id="ARBA00005712"/>
    </source>
</evidence>
<dbReference type="AlphaFoldDB" id="A0A6L8LM45"/>
<dbReference type="Pfam" id="PF02823">
    <property type="entry name" value="ATP-synt_DE_N"/>
    <property type="match status" value="1"/>
</dbReference>
<keyword evidence="4" id="KW-0813">Transport</keyword>
<gene>
    <name evidence="11" type="ORF">GR167_17455</name>
</gene>
<evidence type="ECO:0000256" key="1">
    <source>
        <dbReference type="ARBA" id="ARBA00003543"/>
    </source>
</evidence>
<dbReference type="RefSeq" id="WP_160975017.1">
    <property type="nucleotide sequence ID" value="NZ_WWEN01000009.1"/>
</dbReference>
<dbReference type="Proteomes" id="UP000479043">
    <property type="component" value="Unassembled WGS sequence"/>
</dbReference>
<comment type="function">
    <text evidence="1">Produces ATP from ADP in the presence of a proton gradient across the membrane.</text>
</comment>
<accession>A0A6L8LM45</accession>
<keyword evidence="5" id="KW-0375">Hydrogen ion transport</keyword>
<sequence>MRLTVSTPTAMIEDVEDVRHVRAEDETGAFGILPGHTDFVTVLPISVVTWQAEDGREGFILVRQGVMTVRDGSRVEIAARGGYRHDELPELGAAVWDELRRADEEEDVTRTTDTRLHLATMRQVERVLRAGRASETPPPRLDNRDTTAPEPGR</sequence>
<evidence type="ECO:0000256" key="9">
    <source>
        <dbReference type="SAM" id="MobiDB-lite"/>
    </source>
</evidence>
<dbReference type="CDD" id="cd12152">
    <property type="entry name" value="F1-ATPase_delta"/>
    <property type="match status" value="1"/>
</dbReference>
<dbReference type="InterPro" id="IPR020546">
    <property type="entry name" value="ATP_synth_F1_dsu/esu_N"/>
</dbReference>
<evidence type="ECO:0000256" key="5">
    <source>
        <dbReference type="ARBA" id="ARBA00022781"/>
    </source>
</evidence>
<reference evidence="11 12" key="1">
    <citation type="submission" date="2020-01" db="EMBL/GenBank/DDBJ databases">
        <authorList>
            <person name="Chen S."/>
        </authorList>
    </citation>
    <scope>NUCLEOTIDE SEQUENCE [LARGE SCALE GENOMIC DNA]</scope>
    <source>
        <strain evidence="11 12">GS-10</strain>
    </source>
</reference>
<evidence type="ECO:0000256" key="6">
    <source>
        <dbReference type="ARBA" id="ARBA00023065"/>
    </source>
</evidence>
<dbReference type="GO" id="GO:0046933">
    <property type="term" value="F:proton-transporting ATP synthase activity, rotational mechanism"/>
    <property type="evidence" value="ECO:0007669"/>
    <property type="project" value="InterPro"/>
</dbReference>
<evidence type="ECO:0000313" key="12">
    <source>
        <dbReference type="Proteomes" id="UP000479043"/>
    </source>
</evidence>
<dbReference type="EMBL" id="WWEN01000009">
    <property type="protein sequence ID" value="MYM57107.1"/>
    <property type="molecule type" value="Genomic_DNA"/>
</dbReference>
<evidence type="ECO:0000256" key="8">
    <source>
        <dbReference type="ARBA" id="ARBA00023196"/>
    </source>
</evidence>
<keyword evidence="6" id="KW-0406">Ion transport</keyword>
<evidence type="ECO:0000256" key="7">
    <source>
        <dbReference type="ARBA" id="ARBA00023136"/>
    </source>
</evidence>
<dbReference type="GO" id="GO:0045259">
    <property type="term" value="C:proton-transporting ATP synthase complex"/>
    <property type="evidence" value="ECO:0007669"/>
    <property type="project" value="UniProtKB-KW"/>
</dbReference>
<protein>
    <submittedName>
        <fullName evidence="11">F0F1 ATP synthase subunit epsilon</fullName>
    </submittedName>
</protein>
<evidence type="ECO:0000259" key="10">
    <source>
        <dbReference type="Pfam" id="PF02823"/>
    </source>
</evidence>
<dbReference type="Gene3D" id="2.60.15.10">
    <property type="entry name" value="F0F1 ATP synthase delta/epsilon subunit, N-terminal"/>
    <property type="match status" value="1"/>
</dbReference>
<feature type="compositionally biased region" description="Basic and acidic residues" evidence="9">
    <location>
        <begin position="141"/>
        <end position="153"/>
    </location>
</feature>
<evidence type="ECO:0000256" key="2">
    <source>
        <dbReference type="ARBA" id="ARBA00004184"/>
    </source>
</evidence>
<keyword evidence="8" id="KW-0066">ATP synthesis</keyword>
<dbReference type="InterPro" id="IPR036771">
    <property type="entry name" value="ATPsynth_dsu/esu_N"/>
</dbReference>
<comment type="caution">
    <text evidence="11">The sequence shown here is derived from an EMBL/GenBank/DDBJ whole genome shotgun (WGS) entry which is preliminary data.</text>
</comment>
<feature type="domain" description="ATP synthase F1 complex delta/epsilon subunit N-terminal" evidence="10">
    <location>
        <begin position="1"/>
        <end position="80"/>
    </location>
</feature>
<name>A0A6L8LM45_9RHOB</name>
<comment type="subcellular location">
    <subcellularLocation>
        <location evidence="2">Endomembrane system</location>
        <topology evidence="2">Peripheral membrane protein</topology>
    </subcellularLocation>
</comment>
<feature type="region of interest" description="Disordered" evidence="9">
    <location>
        <begin position="129"/>
        <end position="153"/>
    </location>
</feature>
<evidence type="ECO:0000313" key="11">
    <source>
        <dbReference type="EMBL" id="MYM57107.1"/>
    </source>
</evidence>
<organism evidence="11 12">
    <name type="scientific">Thalassovita mangrovi</name>
    <dbReference type="NCBI Taxonomy" id="2692236"/>
    <lineage>
        <taxon>Bacteria</taxon>
        <taxon>Pseudomonadati</taxon>
        <taxon>Pseudomonadota</taxon>
        <taxon>Alphaproteobacteria</taxon>
        <taxon>Rhodobacterales</taxon>
        <taxon>Roseobacteraceae</taxon>
        <taxon>Thalassovita</taxon>
    </lineage>
</organism>
<keyword evidence="8" id="KW-0139">CF(1)</keyword>
<proteinExistence type="inferred from homology"/>
<dbReference type="GO" id="GO:0012505">
    <property type="term" value="C:endomembrane system"/>
    <property type="evidence" value="ECO:0007669"/>
    <property type="project" value="UniProtKB-SubCell"/>
</dbReference>
<keyword evidence="12" id="KW-1185">Reference proteome</keyword>
<dbReference type="SUPFAM" id="SSF51344">
    <property type="entry name" value="Epsilon subunit of F1F0-ATP synthase N-terminal domain"/>
    <property type="match status" value="1"/>
</dbReference>
<dbReference type="InterPro" id="IPR001469">
    <property type="entry name" value="ATP_synth_F1_dsu/esu"/>
</dbReference>